<name>A0ABP6DGM8_9ACTN</name>
<dbReference type="Proteomes" id="UP001501666">
    <property type="component" value="Unassembled WGS sequence"/>
</dbReference>
<comment type="caution">
    <text evidence="1">The sequence shown here is derived from an EMBL/GenBank/DDBJ whole genome shotgun (WGS) entry which is preliminary data.</text>
</comment>
<proteinExistence type="predicted"/>
<protein>
    <submittedName>
        <fullName evidence="1">Uncharacterized protein</fullName>
    </submittedName>
</protein>
<sequence>MGAHVGACLVAEVGSVVANTTPAAVRLQPSTIARANNTFCEKVLTFRYLSIFWLIG</sequence>
<keyword evidence="2" id="KW-1185">Reference proteome</keyword>
<accession>A0ABP6DGM8</accession>
<gene>
    <name evidence="1" type="ORF">GCM10010412_003900</name>
</gene>
<evidence type="ECO:0000313" key="1">
    <source>
        <dbReference type="EMBL" id="GAA2643371.1"/>
    </source>
</evidence>
<organism evidence="1 2">
    <name type="scientific">Nonomuraea recticatena</name>
    <dbReference type="NCBI Taxonomy" id="46178"/>
    <lineage>
        <taxon>Bacteria</taxon>
        <taxon>Bacillati</taxon>
        <taxon>Actinomycetota</taxon>
        <taxon>Actinomycetes</taxon>
        <taxon>Streptosporangiales</taxon>
        <taxon>Streptosporangiaceae</taxon>
        <taxon>Nonomuraea</taxon>
    </lineage>
</organism>
<evidence type="ECO:0000313" key="2">
    <source>
        <dbReference type="Proteomes" id="UP001501666"/>
    </source>
</evidence>
<dbReference type="EMBL" id="BAAATE010000001">
    <property type="protein sequence ID" value="GAA2643371.1"/>
    <property type="molecule type" value="Genomic_DNA"/>
</dbReference>
<reference evidence="2" key="1">
    <citation type="journal article" date="2019" name="Int. J. Syst. Evol. Microbiol.">
        <title>The Global Catalogue of Microorganisms (GCM) 10K type strain sequencing project: providing services to taxonomists for standard genome sequencing and annotation.</title>
        <authorList>
            <consortium name="The Broad Institute Genomics Platform"/>
            <consortium name="The Broad Institute Genome Sequencing Center for Infectious Disease"/>
            <person name="Wu L."/>
            <person name="Ma J."/>
        </authorList>
    </citation>
    <scope>NUCLEOTIDE SEQUENCE [LARGE SCALE GENOMIC DNA]</scope>
    <source>
        <strain evidence="2">JCM 6835</strain>
    </source>
</reference>